<evidence type="ECO:0000313" key="4">
    <source>
        <dbReference type="RefSeq" id="XP_034251248.1"/>
    </source>
</evidence>
<dbReference type="FunCoup" id="A0A6P9A0N8">
    <property type="interactions" value="30"/>
</dbReference>
<dbReference type="SUPFAM" id="SSF56219">
    <property type="entry name" value="DNase I-like"/>
    <property type="match status" value="1"/>
</dbReference>
<feature type="compositionally biased region" description="Basic residues" evidence="1">
    <location>
        <begin position="74"/>
        <end position="91"/>
    </location>
</feature>
<dbReference type="OrthoDB" id="10253982at2759"/>
<evidence type="ECO:0000259" key="2">
    <source>
        <dbReference type="Pfam" id="PF03372"/>
    </source>
</evidence>
<sequence>MFLIGTVCTASSKIILTEIFPILSRKYFLFTPLSCTTIDGDSTSLSTVTFGLSYVCGPSFKSTHGPFGLCPDMKHKRKRSSKRERKQKKHIEKAEKSGTRNRLKHLAMASGFQGTFVKSSQSINERDNDDNDDIIVVYDKQRDSKDDLNRKKKPDEDEVSVIELNPSDLHDIPLPPGTIANPFRMVISNHIRLQDIPLPPSTNTSDRLHVENLSEIEMDTKLIKNLMKEYRKWEHTDLGNTLLHKDGGPSIEFQDHNSFTVMSYNVLAQQLLEDHKYLYSKHDDRALTWEHRSRILLMEIEERNADILCLQEVQANHLDSFYSKLKDLGYEGIFKRRSLGHADGCAIYYKSDKFCLIESATVEYFQYYHQGLGVLDRNNVAVIVKLALKHAEGTDNHVVVATTHLLYNPRRHDIKLAQSQVLLAELDRVSFMGIDTVNGRPKYLPTIVTGDFNLQPDTAVYRFLREGFLCYSDLTARSLSSFTYGQSRQEILLPYELQISNSCQHLGVLLHRIKQSNNHSLDKCADLSAVTKLYNSERYKSLHHYTKKQAKIPLLYEEDFYGRVEKGCLRHALNLQSVYQHERQSPTSKRMTREATTRQDDWVTVDYIFYSGYWNHLNKCIEEGRLKLLSRYTLPTVGQCQELKSIPNLACGSDHFSLMARFLLSTE</sequence>
<gene>
    <name evidence="4" type="primary">LOC117651352</name>
</gene>
<dbReference type="PANTHER" id="PTHR12121:SF34">
    <property type="entry name" value="PROTEIN ANGEL"/>
    <property type="match status" value="1"/>
</dbReference>
<organism evidence="4">
    <name type="scientific">Thrips palmi</name>
    <name type="common">Melon thrips</name>
    <dbReference type="NCBI Taxonomy" id="161013"/>
    <lineage>
        <taxon>Eukaryota</taxon>
        <taxon>Metazoa</taxon>
        <taxon>Ecdysozoa</taxon>
        <taxon>Arthropoda</taxon>
        <taxon>Hexapoda</taxon>
        <taxon>Insecta</taxon>
        <taxon>Pterygota</taxon>
        <taxon>Neoptera</taxon>
        <taxon>Paraneoptera</taxon>
        <taxon>Thysanoptera</taxon>
        <taxon>Terebrantia</taxon>
        <taxon>Thripoidea</taxon>
        <taxon>Thripidae</taxon>
        <taxon>Thrips</taxon>
    </lineage>
</organism>
<protein>
    <submittedName>
        <fullName evidence="4">Protein angel homolog 2 isoform X1</fullName>
    </submittedName>
</protein>
<dbReference type="Pfam" id="PF03372">
    <property type="entry name" value="Exo_endo_phos"/>
    <property type="match status" value="1"/>
</dbReference>
<dbReference type="Proteomes" id="UP000515158">
    <property type="component" value="Unplaced"/>
</dbReference>
<dbReference type="CTD" id="37748"/>
<keyword evidence="3" id="KW-1185">Reference proteome</keyword>
<evidence type="ECO:0000256" key="1">
    <source>
        <dbReference type="SAM" id="MobiDB-lite"/>
    </source>
</evidence>
<dbReference type="RefSeq" id="XP_034251248.1">
    <property type="nucleotide sequence ID" value="XM_034395357.1"/>
</dbReference>
<feature type="compositionally biased region" description="Basic and acidic residues" evidence="1">
    <location>
        <begin position="139"/>
        <end position="155"/>
    </location>
</feature>
<dbReference type="AlphaFoldDB" id="A0A6P9A0N8"/>
<reference evidence="4" key="1">
    <citation type="submission" date="2025-08" db="UniProtKB">
        <authorList>
            <consortium name="RefSeq"/>
        </authorList>
    </citation>
    <scope>IDENTIFICATION</scope>
    <source>
        <tissue evidence="4">Total insect</tissue>
    </source>
</reference>
<dbReference type="InParanoid" id="A0A6P9A0N8"/>
<feature type="region of interest" description="Disordered" evidence="1">
    <location>
        <begin position="71"/>
        <end position="99"/>
    </location>
</feature>
<dbReference type="InterPro" id="IPR050410">
    <property type="entry name" value="CCR4/nocturin_mRNA_transcr"/>
</dbReference>
<proteinExistence type="predicted"/>
<evidence type="ECO:0000313" key="3">
    <source>
        <dbReference type="Proteomes" id="UP000515158"/>
    </source>
</evidence>
<dbReference type="PANTHER" id="PTHR12121">
    <property type="entry name" value="CARBON CATABOLITE REPRESSOR PROTEIN 4"/>
    <property type="match status" value="1"/>
</dbReference>
<dbReference type="InterPro" id="IPR005135">
    <property type="entry name" value="Endo/exonuclease/phosphatase"/>
</dbReference>
<dbReference type="KEGG" id="tpal:117651352"/>
<feature type="domain" description="Endonuclease/exonuclease/phosphatase" evidence="2">
    <location>
        <begin position="262"/>
        <end position="615"/>
    </location>
</feature>
<dbReference type="Gene3D" id="3.60.10.10">
    <property type="entry name" value="Endonuclease/exonuclease/phosphatase"/>
    <property type="match status" value="1"/>
</dbReference>
<feature type="region of interest" description="Disordered" evidence="1">
    <location>
        <begin position="119"/>
        <end position="157"/>
    </location>
</feature>
<name>A0A6P9A0N8_THRPL</name>
<accession>A0A6P9A0N8</accession>
<dbReference type="InterPro" id="IPR036691">
    <property type="entry name" value="Endo/exonu/phosph_ase_sf"/>
</dbReference>
<dbReference type="GO" id="GO:0000175">
    <property type="term" value="F:3'-5'-RNA exonuclease activity"/>
    <property type="evidence" value="ECO:0007669"/>
    <property type="project" value="TreeGrafter"/>
</dbReference>
<dbReference type="GeneID" id="117651352"/>